<evidence type="ECO:0000313" key="2">
    <source>
        <dbReference type="EMBL" id="SDJ45607.1"/>
    </source>
</evidence>
<feature type="domain" description="DUF7129" evidence="1">
    <location>
        <begin position="10"/>
        <end position="41"/>
    </location>
</feature>
<dbReference type="NCBIfam" id="NF033497">
    <property type="entry name" value="rubre_like_arch"/>
    <property type="match status" value="1"/>
</dbReference>
<organism evidence="2 3">
    <name type="scientific">Natronorubrum texcoconense</name>
    <dbReference type="NCBI Taxonomy" id="1095776"/>
    <lineage>
        <taxon>Archaea</taxon>
        <taxon>Methanobacteriati</taxon>
        <taxon>Methanobacteriota</taxon>
        <taxon>Stenosarchaea group</taxon>
        <taxon>Halobacteria</taxon>
        <taxon>Halobacteriales</taxon>
        <taxon>Natrialbaceae</taxon>
        <taxon>Natronorubrum</taxon>
    </lineage>
</organism>
<sequence length="46" mass="5104">MKDVQFNPDEVSSYECFDCGTVVRATTAACCPDCGADMRNRRTPIE</sequence>
<dbReference type="InterPro" id="IPR055553">
    <property type="entry name" value="DUF7129"/>
</dbReference>
<reference evidence="3" key="1">
    <citation type="submission" date="2016-10" db="EMBL/GenBank/DDBJ databases">
        <authorList>
            <person name="Varghese N."/>
            <person name="Submissions S."/>
        </authorList>
    </citation>
    <scope>NUCLEOTIDE SEQUENCE [LARGE SCALE GENOMIC DNA]</scope>
    <source>
        <strain evidence="3">B4,CECT 8067,JCM 17497</strain>
    </source>
</reference>
<proteinExistence type="predicted"/>
<dbReference type="RefSeq" id="WP_139171254.1">
    <property type="nucleotide sequence ID" value="NZ_FNFE01000001.1"/>
</dbReference>
<evidence type="ECO:0000259" key="1">
    <source>
        <dbReference type="Pfam" id="PF23455"/>
    </source>
</evidence>
<dbReference type="SUPFAM" id="SSF57802">
    <property type="entry name" value="Rubredoxin-like"/>
    <property type="match status" value="1"/>
</dbReference>
<name>A0A1G8TVY2_9EURY</name>
<dbReference type="AlphaFoldDB" id="A0A1G8TVY2"/>
<evidence type="ECO:0000313" key="3">
    <source>
        <dbReference type="Proteomes" id="UP000198882"/>
    </source>
</evidence>
<protein>
    <recommendedName>
        <fullName evidence="1">DUF7129 domain-containing protein</fullName>
    </recommendedName>
</protein>
<dbReference type="OrthoDB" id="280213at2157"/>
<gene>
    <name evidence="2" type="ORF">SAMN04515672_0628</name>
</gene>
<dbReference type="Proteomes" id="UP000198882">
    <property type="component" value="Unassembled WGS sequence"/>
</dbReference>
<dbReference type="GeneID" id="302210406"/>
<keyword evidence="3" id="KW-1185">Reference proteome</keyword>
<dbReference type="EMBL" id="FNFE01000001">
    <property type="protein sequence ID" value="SDJ45607.1"/>
    <property type="molecule type" value="Genomic_DNA"/>
</dbReference>
<accession>A0A1G8TVY2</accession>
<dbReference type="Pfam" id="PF23455">
    <property type="entry name" value="DUF7129"/>
    <property type="match status" value="1"/>
</dbReference>
<dbReference type="STRING" id="1095776.SAMN04515672_0628"/>